<evidence type="ECO:0000259" key="10">
    <source>
        <dbReference type="Pfam" id="PF01035"/>
    </source>
</evidence>
<keyword evidence="14" id="KW-1185">Reference proteome</keyword>
<dbReference type="Pfam" id="PF02870">
    <property type="entry name" value="Methyltransf_1N"/>
    <property type="match status" value="1"/>
</dbReference>
<dbReference type="Pfam" id="PF01035">
    <property type="entry name" value="DNA_binding_1"/>
    <property type="match status" value="1"/>
</dbReference>
<dbReference type="EMBL" id="QSWH01000003">
    <property type="protein sequence ID" value="RRR23127.1"/>
    <property type="molecule type" value="Genomic_DNA"/>
</dbReference>
<dbReference type="InterPro" id="IPR036631">
    <property type="entry name" value="MGMT_N_sf"/>
</dbReference>
<dbReference type="Gene3D" id="1.10.10.10">
    <property type="entry name" value="Winged helix-like DNA-binding domain superfamily/Winged helix DNA-binding domain"/>
    <property type="match status" value="1"/>
</dbReference>
<evidence type="ECO:0000313" key="13">
    <source>
        <dbReference type="EMBL" id="RRR23127.1"/>
    </source>
</evidence>
<proteinExistence type="inferred from homology"/>
<dbReference type="Proteomes" id="UP000282185">
    <property type="component" value="Unassembled WGS sequence"/>
</dbReference>
<comment type="miscellaneous">
    <text evidence="9">This enzyme catalyzes only one turnover and therefore is not strictly catalytic. According to one definition, an enzyme is a biocatalyst that acts repeatedly and over many reaction cycles.</text>
</comment>
<dbReference type="InterPro" id="IPR036217">
    <property type="entry name" value="MethylDNA_cys_MeTrfase_DNAb"/>
</dbReference>
<dbReference type="SUPFAM" id="SSF53155">
    <property type="entry name" value="Methylated DNA-protein cysteine methyltransferase domain"/>
    <property type="match status" value="1"/>
</dbReference>
<dbReference type="FunFam" id="1.10.10.10:FF:000214">
    <property type="entry name" value="Methylated-DNA--protein-cysteine methyltransferase"/>
    <property type="match status" value="1"/>
</dbReference>
<evidence type="ECO:0000313" key="12">
    <source>
        <dbReference type="EMBL" id="AXK44515.1"/>
    </source>
</evidence>
<dbReference type="OrthoDB" id="9802228at2"/>
<dbReference type="GO" id="GO:0006307">
    <property type="term" value="P:DNA alkylation repair"/>
    <property type="evidence" value="ECO:0007669"/>
    <property type="project" value="UniProtKB-UniRule"/>
</dbReference>
<dbReference type="GO" id="GO:0032259">
    <property type="term" value="P:methylation"/>
    <property type="evidence" value="ECO:0007669"/>
    <property type="project" value="UniProtKB-KW"/>
</dbReference>
<comment type="subcellular location">
    <subcellularLocation>
        <location evidence="9">Cytoplasm</location>
    </subcellularLocation>
</comment>
<protein>
    <recommendedName>
        <fullName evidence="9">Methylated-DNA--protein-cysteine methyltransferase</fullName>
        <ecNumber evidence="9">2.1.1.63</ecNumber>
    </recommendedName>
    <alternativeName>
        <fullName evidence="9">6-O-methylguanine-DNA methyltransferase</fullName>
        <shortName evidence="9">MGMT</shortName>
    </alternativeName>
    <alternativeName>
        <fullName evidence="9">O-6-methylguanine-DNA-alkyltransferase</fullName>
    </alternativeName>
</protein>
<evidence type="ECO:0000313" key="15">
    <source>
        <dbReference type="Proteomes" id="UP000282185"/>
    </source>
</evidence>
<dbReference type="InterPro" id="IPR036388">
    <property type="entry name" value="WH-like_DNA-bd_sf"/>
</dbReference>
<evidence type="ECO:0000256" key="8">
    <source>
        <dbReference type="ARBA" id="ARBA00049348"/>
    </source>
</evidence>
<organism evidence="13 15">
    <name type="scientific">Brachybacterium saurashtrense</name>
    <dbReference type="NCBI Taxonomy" id="556288"/>
    <lineage>
        <taxon>Bacteria</taxon>
        <taxon>Bacillati</taxon>
        <taxon>Actinomycetota</taxon>
        <taxon>Actinomycetes</taxon>
        <taxon>Micrococcales</taxon>
        <taxon>Dermabacteraceae</taxon>
        <taxon>Brachybacterium</taxon>
    </lineage>
</organism>
<keyword evidence="3 9" id="KW-0963">Cytoplasm</keyword>
<evidence type="ECO:0000259" key="11">
    <source>
        <dbReference type="Pfam" id="PF02870"/>
    </source>
</evidence>
<dbReference type="InterPro" id="IPR001497">
    <property type="entry name" value="MethylDNA_cys_MeTrfase_AS"/>
</dbReference>
<dbReference type="PANTHER" id="PTHR10815">
    <property type="entry name" value="METHYLATED-DNA--PROTEIN-CYSTEINE METHYLTRANSFERASE"/>
    <property type="match status" value="1"/>
</dbReference>
<dbReference type="NCBIfam" id="TIGR00589">
    <property type="entry name" value="ogt"/>
    <property type="match status" value="1"/>
</dbReference>
<dbReference type="EC" id="2.1.1.63" evidence="9"/>
<comment type="catalytic activity">
    <reaction evidence="1 9">
        <text>a 4-O-methyl-thymidine in DNA + L-cysteinyl-[protein] = a thymidine in DNA + S-methyl-L-cysteinyl-[protein]</text>
        <dbReference type="Rhea" id="RHEA:53428"/>
        <dbReference type="Rhea" id="RHEA-COMP:10131"/>
        <dbReference type="Rhea" id="RHEA-COMP:10132"/>
        <dbReference type="Rhea" id="RHEA-COMP:13555"/>
        <dbReference type="Rhea" id="RHEA-COMP:13556"/>
        <dbReference type="ChEBI" id="CHEBI:29950"/>
        <dbReference type="ChEBI" id="CHEBI:82612"/>
        <dbReference type="ChEBI" id="CHEBI:137386"/>
        <dbReference type="ChEBI" id="CHEBI:137387"/>
        <dbReference type="EC" id="2.1.1.63"/>
    </reaction>
</comment>
<sequence>MSTAPTDAPRHRRVPTPLGDYLIAAEGESLTGVWRDGQAHFPGASRLGDPAPGPDALLDAAAAQLREYLDGEREAFDLPTAARGTDFQQAVWRHLTTIPRGATTTYGAIARALGTPRAAQAVGAAVGANPLSIVVPCHRVLGSTGSLTGYAGGLDTKRALLRLEGAALA</sequence>
<feature type="domain" description="Methylguanine DNA methyltransferase ribonuclease-like" evidence="11">
    <location>
        <begin position="15"/>
        <end position="81"/>
    </location>
</feature>
<evidence type="ECO:0000256" key="6">
    <source>
        <dbReference type="ARBA" id="ARBA00022763"/>
    </source>
</evidence>
<dbReference type="SUPFAM" id="SSF46767">
    <property type="entry name" value="Methylated DNA-protein cysteine methyltransferase, C-terminal domain"/>
    <property type="match status" value="1"/>
</dbReference>
<evidence type="ECO:0000256" key="5">
    <source>
        <dbReference type="ARBA" id="ARBA00022679"/>
    </source>
</evidence>
<comment type="function">
    <text evidence="9">Involved in the cellular defense against the biological effects of O6-methylguanine (O6-MeG) and O4-methylthymine (O4-MeT) in DNA. Repairs the methylated nucleobase in DNA by stoichiometrically transferring the methyl group to a cysteine residue in the enzyme. This is a suicide reaction: the enzyme is irreversibly inactivated.</text>
</comment>
<keyword evidence="7 9" id="KW-0234">DNA repair</keyword>
<dbReference type="EMBL" id="CP031356">
    <property type="protein sequence ID" value="AXK44515.1"/>
    <property type="molecule type" value="Genomic_DNA"/>
</dbReference>
<gene>
    <name evidence="12" type="ORF">DWV08_02000</name>
    <name evidence="13" type="ORF">DXU92_07130</name>
</gene>
<evidence type="ECO:0000256" key="7">
    <source>
        <dbReference type="ARBA" id="ARBA00023204"/>
    </source>
</evidence>
<evidence type="ECO:0000256" key="3">
    <source>
        <dbReference type="ARBA" id="ARBA00022490"/>
    </source>
</evidence>
<dbReference type="RefSeq" id="WP_115412270.1">
    <property type="nucleotide sequence ID" value="NZ_CP031356.1"/>
</dbReference>
<keyword evidence="4 9" id="KW-0489">Methyltransferase</keyword>
<evidence type="ECO:0000313" key="14">
    <source>
        <dbReference type="Proteomes" id="UP000254236"/>
    </source>
</evidence>
<name>A0A345YKR3_9MICO</name>
<dbReference type="PROSITE" id="PS00374">
    <property type="entry name" value="MGMT"/>
    <property type="match status" value="1"/>
</dbReference>
<dbReference type="KEGG" id="bsau:DWV08_02000"/>
<keyword evidence="6 9" id="KW-0227">DNA damage</keyword>
<dbReference type="GO" id="GO:0005737">
    <property type="term" value="C:cytoplasm"/>
    <property type="evidence" value="ECO:0007669"/>
    <property type="project" value="UniProtKB-SubCell"/>
</dbReference>
<dbReference type="CDD" id="cd06445">
    <property type="entry name" value="ATase"/>
    <property type="match status" value="1"/>
</dbReference>
<dbReference type="InterPro" id="IPR008332">
    <property type="entry name" value="MethylG_MeTrfase_N"/>
</dbReference>
<reference evidence="13 15" key="2">
    <citation type="submission" date="2018-08" db="EMBL/GenBank/DDBJ databases">
        <title>Brachybacterium saurashtrense DSM 23186.</title>
        <authorList>
            <person name="Li Y."/>
        </authorList>
    </citation>
    <scope>NUCLEOTIDE SEQUENCE [LARGE SCALE GENOMIC DNA]</scope>
    <source>
        <strain evidence="13 15">DSM 23186</strain>
    </source>
</reference>
<comment type="similarity">
    <text evidence="2 9">Belongs to the MGMT family.</text>
</comment>
<comment type="catalytic activity">
    <reaction evidence="8 9">
        <text>a 6-O-methyl-2'-deoxyguanosine in DNA + L-cysteinyl-[protein] = S-methyl-L-cysteinyl-[protein] + a 2'-deoxyguanosine in DNA</text>
        <dbReference type="Rhea" id="RHEA:24000"/>
        <dbReference type="Rhea" id="RHEA-COMP:10131"/>
        <dbReference type="Rhea" id="RHEA-COMP:10132"/>
        <dbReference type="Rhea" id="RHEA-COMP:11367"/>
        <dbReference type="Rhea" id="RHEA-COMP:11368"/>
        <dbReference type="ChEBI" id="CHEBI:29950"/>
        <dbReference type="ChEBI" id="CHEBI:82612"/>
        <dbReference type="ChEBI" id="CHEBI:85445"/>
        <dbReference type="ChEBI" id="CHEBI:85448"/>
        <dbReference type="EC" id="2.1.1.63"/>
    </reaction>
</comment>
<dbReference type="InterPro" id="IPR023546">
    <property type="entry name" value="MGMT"/>
</dbReference>
<keyword evidence="5 9" id="KW-0808">Transferase</keyword>
<dbReference type="Gene3D" id="3.30.160.70">
    <property type="entry name" value="Methylated DNA-protein cysteine methyltransferase domain"/>
    <property type="match status" value="1"/>
</dbReference>
<dbReference type="InterPro" id="IPR014048">
    <property type="entry name" value="MethylDNA_cys_MeTrfase_DNA-bd"/>
</dbReference>
<evidence type="ECO:0000256" key="2">
    <source>
        <dbReference type="ARBA" id="ARBA00008711"/>
    </source>
</evidence>
<dbReference type="PANTHER" id="PTHR10815:SF5">
    <property type="entry name" value="METHYLATED-DNA--PROTEIN-CYSTEINE METHYLTRANSFERASE"/>
    <property type="match status" value="1"/>
</dbReference>
<feature type="active site" description="Nucleophile; methyl group acceptor" evidence="9">
    <location>
        <position position="137"/>
    </location>
</feature>
<accession>A0A345YKR3</accession>
<feature type="domain" description="Methylated-DNA-[protein]-cysteine S-methyltransferase DNA binding" evidence="10">
    <location>
        <begin position="86"/>
        <end position="166"/>
    </location>
</feature>
<dbReference type="Proteomes" id="UP000254236">
    <property type="component" value="Chromosome"/>
</dbReference>
<dbReference type="HAMAP" id="MF_00772">
    <property type="entry name" value="OGT"/>
    <property type="match status" value="1"/>
</dbReference>
<dbReference type="GO" id="GO:0003908">
    <property type="term" value="F:methylated-DNA-[protein]-cysteine S-methyltransferase activity"/>
    <property type="evidence" value="ECO:0007669"/>
    <property type="project" value="UniProtKB-UniRule"/>
</dbReference>
<evidence type="ECO:0000256" key="9">
    <source>
        <dbReference type="HAMAP-Rule" id="MF_00772"/>
    </source>
</evidence>
<reference evidence="12 14" key="1">
    <citation type="submission" date="2018-07" db="EMBL/GenBank/DDBJ databases">
        <title>Brachybacterium saurashtrense DSM 23186 genome sequence.</title>
        <authorList>
            <person name="Guo L."/>
        </authorList>
    </citation>
    <scope>NUCLEOTIDE SEQUENCE [LARGE SCALE GENOMIC DNA]</scope>
    <source>
        <strain evidence="12 14">DSM 23186</strain>
    </source>
</reference>
<evidence type="ECO:0000256" key="4">
    <source>
        <dbReference type="ARBA" id="ARBA00022603"/>
    </source>
</evidence>
<dbReference type="AlphaFoldDB" id="A0A345YKR3"/>
<evidence type="ECO:0000256" key="1">
    <source>
        <dbReference type="ARBA" id="ARBA00001286"/>
    </source>
</evidence>